<protein>
    <recommendedName>
        <fullName evidence="4">Tetratricopeptide repeat protein</fullName>
    </recommendedName>
</protein>
<dbReference type="SMART" id="SM00028">
    <property type="entry name" value="TPR"/>
    <property type="match status" value="3"/>
</dbReference>
<dbReference type="AlphaFoldDB" id="A0A8S1UDE8"/>
<dbReference type="OrthoDB" id="308065at2759"/>
<evidence type="ECO:0000313" key="2">
    <source>
        <dbReference type="EMBL" id="CAD8160636.1"/>
    </source>
</evidence>
<name>A0A8S1UDE8_PAROT</name>
<keyword evidence="3" id="KW-1185">Reference proteome</keyword>
<proteinExistence type="predicted"/>
<dbReference type="Pfam" id="PF13181">
    <property type="entry name" value="TPR_8"/>
    <property type="match status" value="2"/>
</dbReference>
<dbReference type="Proteomes" id="UP000683925">
    <property type="component" value="Unassembled WGS sequence"/>
</dbReference>
<evidence type="ECO:0000313" key="3">
    <source>
        <dbReference type="Proteomes" id="UP000683925"/>
    </source>
</evidence>
<dbReference type="EMBL" id="CAJJDP010000038">
    <property type="protein sequence ID" value="CAD8160636.1"/>
    <property type="molecule type" value="Genomic_DNA"/>
</dbReference>
<sequence length="483" mass="57361">MANLVEIKILENQEQLLLLLPKIKEALNLRKEVTVTWRKTQQDIDEETFNSCRPIKDENQYRILENLTKRISPQNSLYNESLLTMMVYDVELKNYQKIQLNIKKINRSSLKENLKLQTQQIEILKSIKRQLKAVVKIEDKLTLITMLEQENMLSKEELKLLFQKIKPQLNEDRATSIWFQEKIQIYEKQNKILLGEIYEHYIQEQDFEKAKTYFLQMINQTESDLNYEEIESAYQQIKRENEQILEEIKETEEILNNNLNNQDINLFQKLIELKTNLGAPITEMLIDYQKLAQGLISGKEFSFAIQIIKTCMEKIQLEVLVNYHSKLIFYESIFYELLGDCYRFYEESQLAIDAYEDSISLKKEIQHKTDPKWVIYINLHIAALHFKLKNYQLALEIYLKVLSLQEADVREKNQYQSLGSTQYNIATVYFNLGKQELAEQFCEQAISNMTPQLDDDDSMIKKAKTLKEKITYLKHSRQSPRKQ</sequence>
<organism evidence="2 3">
    <name type="scientific">Paramecium octaurelia</name>
    <dbReference type="NCBI Taxonomy" id="43137"/>
    <lineage>
        <taxon>Eukaryota</taxon>
        <taxon>Sar</taxon>
        <taxon>Alveolata</taxon>
        <taxon>Ciliophora</taxon>
        <taxon>Intramacronucleata</taxon>
        <taxon>Oligohymenophorea</taxon>
        <taxon>Peniculida</taxon>
        <taxon>Parameciidae</taxon>
        <taxon>Paramecium</taxon>
    </lineage>
</organism>
<dbReference type="OMA" id="RPIKDEN"/>
<dbReference type="InterPro" id="IPR019734">
    <property type="entry name" value="TPR_rpt"/>
</dbReference>
<reference evidence="2" key="1">
    <citation type="submission" date="2021-01" db="EMBL/GenBank/DDBJ databases">
        <authorList>
            <consortium name="Genoscope - CEA"/>
            <person name="William W."/>
        </authorList>
    </citation>
    <scope>NUCLEOTIDE SEQUENCE</scope>
</reference>
<feature type="coiled-coil region" evidence="1">
    <location>
        <begin position="227"/>
        <end position="265"/>
    </location>
</feature>
<evidence type="ECO:0000256" key="1">
    <source>
        <dbReference type="SAM" id="Coils"/>
    </source>
</evidence>
<gene>
    <name evidence="2" type="ORF">POCTA_138.1.T0380287</name>
</gene>
<evidence type="ECO:0008006" key="4">
    <source>
        <dbReference type="Google" id="ProtNLM"/>
    </source>
</evidence>
<comment type="caution">
    <text evidence="2">The sequence shown here is derived from an EMBL/GenBank/DDBJ whole genome shotgun (WGS) entry which is preliminary data.</text>
</comment>
<keyword evidence="1" id="KW-0175">Coiled coil</keyword>
<accession>A0A8S1UDE8</accession>